<keyword evidence="2" id="KW-1185">Reference proteome</keyword>
<name>A0A3G6J810_9CORY</name>
<dbReference type="KEGG" id="ccho:CCHOA_08240"/>
<evidence type="ECO:0000313" key="1">
    <source>
        <dbReference type="EMBL" id="AZA14039.1"/>
    </source>
</evidence>
<organism evidence="1 2">
    <name type="scientific">Corynebacterium choanae</name>
    <dbReference type="NCBI Taxonomy" id="1862358"/>
    <lineage>
        <taxon>Bacteria</taxon>
        <taxon>Bacillati</taxon>
        <taxon>Actinomycetota</taxon>
        <taxon>Actinomycetes</taxon>
        <taxon>Mycobacteriales</taxon>
        <taxon>Corynebacteriaceae</taxon>
        <taxon>Corynebacterium</taxon>
    </lineage>
</organism>
<accession>A0A3G6J810</accession>
<reference evidence="1 2" key="1">
    <citation type="submission" date="2018-11" db="EMBL/GenBank/DDBJ databases">
        <authorList>
            <person name="Kleinhagauer T."/>
            <person name="Glaeser S.P."/>
            <person name="Spergser J."/>
            <person name="Ruckert C."/>
            <person name="Kaempfer P."/>
            <person name="Busse H.-J."/>
        </authorList>
    </citation>
    <scope>NUCLEOTIDE SEQUENCE [LARGE SCALE GENOMIC DNA]</scope>
    <source>
        <strain evidence="1 2">200CH</strain>
    </source>
</reference>
<dbReference type="Proteomes" id="UP000269019">
    <property type="component" value="Chromosome"/>
</dbReference>
<dbReference type="AlphaFoldDB" id="A0A3G6J810"/>
<dbReference type="EMBL" id="CP033896">
    <property type="protein sequence ID" value="AZA14039.1"/>
    <property type="molecule type" value="Genomic_DNA"/>
</dbReference>
<gene>
    <name evidence="1" type="ORF">CCHOA_08240</name>
</gene>
<sequence>MPLFHWFVAAYRVGEFVCESAAVRPAWKPLPDADLLLVVEVIAFAAAGVLGDGDAEGFQFFNGDGLWLLSFRVCSHVLCQPLPSGVG</sequence>
<proteinExistence type="predicted"/>
<evidence type="ECO:0000313" key="2">
    <source>
        <dbReference type="Proteomes" id="UP000269019"/>
    </source>
</evidence>
<protein>
    <submittedName>
        <fullName evidence="1">Uncharacterized protein</fullName>
    </submittedName>
</protein>